<reference evidence="2 3" key="1">
    <citation type="submission" date="2016-01" db="EMBL/GenBank/DDBJ databases">
        <title>Genome Sequences of Twelve Sporeforming Bacillus Species Isolated from Foods.</title>
        <authorList>
            <person name="Berendsen E.M."/>
            <person name="Wells-Bennik M.H."/>
            <person name="Krawcyk A.O."/>
            <person name="De Jong A."/>
            <person name="Holsappel S."/>
            <person name="Eijlander R.T."/>
            <person name="Kuipers O.P."/>
        </authorList>
    </citation>
    <scope>NUCLEOTIDE SEQUENCE [LARGE SCALE GENOMIC DNA]</scope>
    <source>
        <strain evidence="2 3">B4102</strain>
    </source>
</reference>
<dbReference type="STRING" id="46224.B4102_3006"/>
<keyword evidence="1" id="KW-1133">Transmembrane helix</keyword>
<keyword evidence="1" id="KW-0472">Membrane</keyword>
<dbReference type="PATRIC" id="fig|46224.3.peg.2975"/>
<keyword evidence="1" id="KW-0812">Transmembrane</keyword>
<dbReference type="Proteomes" id="UP000075666">
    <property type="component" value="Unassembled WGS sequence"/>
</dbReference>
<dbReference type="Pfam" id="PF03862">
    <property type="entry name" value="SpoVAC_SpoVAEB"/>
    <property type="match status" value="1"/>
</dbReference>
<evidence type="ECO:0000313" key="2">
    <source>
        <dbReference type="EMBL" id="KYD06923.1"/>
    </source>
</evidence>
<feature type="transmembrane region" description="Helical" evidence="1">
    <location>
        <begin position="127"/>
        <end position="148"/>
    </location>
</feature>
<organism evidence="2 3">
    <name type="scientific">Heyndrickxia sporothermodurans</name>
    <dbReference type="NCBI Taxonomy" id="46224"/>
    <lineage>
        <taxon>Bacteria</taxon>
        <taxon>Bacillati</taxon>
        <taxon>Bacillota</taxon>
        <taxon>Bacilli</taxon>
        <taxon>Bacillales</taxon>
        <taxon>Bacillaceae</taxon>
        <taxon>Heyndrickxia</taxon>
    </lineage>
</organism>
<protein>
    <recommendedName>
        <fullName evidence="4">Stage V sporulation protein AC</fullName>
    </recommendedName>
</protein>
<evidence type="ECO:0000313" key="3">
    <source>
        <dbReference type="Proteomes" id="UP000075666"/>
    </source>
</evidence>
<name>A0A150L3M9_9BACI</name>
<comment type="caution">
    <text evidence="2">The sequence shown here is derived from an EMBL/GenBank/DDBJ whole genome shotgun (WGS) entry which is preliminary data.</text>
</comment>
<feature type="transmembrane region" description="Helical" evidence="1">
    <location>
        <begin position="35"/>
        <end position="56"/>
    </location>
</feature>
<gene>
    <name evidence="2" type="ORF">B4102_3006</name>
</gene>
<dbReference type="NCBIfam" id="TIGR02838">
    <property type="entry name" value="spore_V_AC"/>
    <property type="match status" value="1"/>
</dbReference>
<dbReference type="AlphaFoldDB" id="A0A150L3M9"/>
<evidence type="ECO:0000256" key="1">
    <source>
        <dbReference type="SAM" id="Phobius"/>
    </source>
</evidence>
<keyword evidence="3" id="KW-1185">Reference proteome</keyword>
<dbReference type="PANTHER" id="PTHR38450">
    <property type="entry name" value="STAGE V SPORULATION PROTEIN AC-RELATED"/>
    <property type="match status" value="1"/>
</dbReference>
<dbReference type="OrthoDB" id="9797988at2"/>
<dbReference type="EMBL" id="LQYN01000050">
    <property type="protein sequence ID" value="KYD06923.1"/>
    <property type="molecule type" value="Genomic_DNA"/>
</dbReference>
<proteinExistence type="predicted"/>
<dbReference type="InterPro" id="IPR005562">
    <property type="entry name" value="SpoVA"/>
</dbReference>
<dbReference type="InterPro" id="IPR014203">
    <property type="entry name" value="Spore_V_AC"/>
</dbReference>
<sequence length="184" mass="19986">MANINKTKTPQQIQYDQLEKKHEIKRPLLKNCIRAFFIGGLICVIGQAVTYFYIYFFNFTEQTAGNPTVATMVFFAMLLTGFGMYDKLGQFSGAGSAVPVTGFGNAVISAAIEHQTEGYVLGVGGNIFKLAGSVIVFGVFSAFVVALIKTILFNGGDCNVKGLTNVGICQSSGYFFNRGCWRPI</sequence>
<feature type="transmembrane region" description="Helical" evidence="1">
    <location>
        <begin position="92"/>
        <end position="112"/>
    </location>
</feature>
<evidence type="ECO:0008006" key="4">
    <source>
        <dbReference type="Google" id="ProtNLM"/>
    </source>
</evidence>
<accession>A0A150L3M9</accession>
<feature type="transmembrane region" description="Helical" evidence="1">
    <location>
        <begin position="68"/>
        <end position="85"/>
    </location>
</feature>
<dbReference type="PANTHER" id="PTHR38450:SF1">
    <property type="entry name" value="STAGE V SPORULATION PROTEIN AC"/>
    <property type="match status" value="1"/>
</dbReference>